<proteinExistence type="predicted"/>
<reference evidence="1 2" key="1">
    <citation type="journal article" date="2018" name="Environ. Microbiol.">
        <title>Novel energy conservation strategies and behaviour of Pelotomaculum schinkii driving syntrophic propionate catabolism.</title>
        <authorList>
            <person name="Hidalgo-Ahumada C.A.P."/>
            <person name="Nobu M.K."/>
            <person name="Narihiro T."/>
            <person name="Tamaki H."/>
            <person name="Liu W.T."/>
            <person name="Kamagata Y."/>
            <person name="Stams A.J.M."/>
            <person name="Imachi H."/>
            <person name="Sousa D.Z."/>
        </authorList>
    </citation>
    <scope>NUCLEOTIDE SEQUENCE [LARGE SCALE GENOMIC DNA]</scope>
    <source>
        <strain evidence="1 2">MGP</strain>
    </source>
</reference>
<protein>
    <submittedName>
        <fullName evidence="1">Uncharacterized protein</fullName>
    </submittedName>
</protein>
<accession>A0A4Y7RUY9</accession>
<dbReference type="Gene3D" id="1.10.3210.30">
    <property type="match status" value="1"/>
</dbReference>
<comment type="caution">
    <text evidence="1">The sequence shown here is derived from an EMBL/GenBank/DDBJ whole genome shotgun (WGS) entry which is preliminary data.</text>
</comment>
<dbReference type="AlphaFoldDB" id="A0A4Y7RUY9"/>
<dbReference type="Proteomes" id="UP000297597">
    <property type="component" value="Unassembled WGS sequence"/>
</dbReference>
<dbReference type="InterPro" id="IPR038257">
    <property type="entry name" value="CRISPR-assoc_Cas3_HD_sf"/>
</dbReference>
<gene>
    <name evidence="1" type="ORF">Pmgp_00794</name>
</gene>
<name>A0A4Y7RUY9_9FIRM</name>
<dbReference type="OrthoDB" id="1801930at2"/>
<dbReference type="RefSeq" id="WP_134212666.1">
    <property type="nucleotide sequence ID" value="NZ_QFFZ01000005.1"/>
</dbReference>
<keyword evidence="2" id="KW-1185">Reference proteome</keyword>
<evidence type="ECO:0000313" key="2">
    <source>
        <dbReference type="Proteomes" id="UP000297597"/>
    </source>
</evidence>
<organism evidence="1 2">
    <name type="scientific">Pelotomaculum propionicicum</name>
    <dbReference type="NCBI Taxonomy" id="258475"/>
    <lineage>
        <taxon>Bacteria</taxon>
        <taxon>Bacillati</taxon>
        <taxon>Bacillota</taxon>
        <taxon>Clostridia</taxon>
        <taxon>Eubacteriales</taxon>
        <taxon>Desulfotomaculaceae</taxon>
        <taxon>Pelotomaculum</taxon>
    </lineage>
</organism>
<sequence>MYELIRKKASQFMLKRGWKELVAKSGAYQQSLFEHTMCELDVLLQLLPILRLPNHYDLKLEEEQILIVSVIGHDIGKETKEFQDYIKGLSQEKALHIITGLTKKVVPEICEILGFSDLQHYSHQIIENCINLHMSRNRTDANLIFSIFQGIGRWKALADIVYTLDNFCSARGMLAALSTLEQSNLSMHIKLAYHQVVVRGVSTVFLHKAAVDSFIKQGWSPILFFSEGTIYAASSASQIYEPARETIEGRLFQLIEEVTGKDVSRLMVGSPVANILPKPDLFDYKETEIYLRIAAGKIKRSSFARKKYGDRVKVVKSYLKLIKPDVKELSQETVDRLSERIDIAQPEMVIFKFFKAIMGENLIGREGVSIAAAEYERMFGEGSWRKLQSTSTLMPARDMAHTVDYFWKLPADRFGYSGGNVGELADEKRDSLLISILNGIAERVYSKIETPPSRSTVNKKMAAAFIEDLIRPSKQEDLKLLVEKQLKAYSQSKPFAGKETKKAEYICPVCNLPFDDGVKASADFLSNPQTHTNRGVSHGKFDYVMICRTCYFERILRQLLLQEKSSEMIVLLPRMNIGYQAGQLLVERVQKFYEQACIFMFGSGDPDRQMSLSLTHLIARNVSGRELYQLSGEEIAGLLTYRHSDETRKKLRRDLEKRIKHFYEGSLEQANLEWATEFPTWDEAISAVINNLVDEPVVTEIRDEVYRLGPQLKTVCQTPNLILIPLTQPIILGKDGDANAALRRLFVSLFIGLALDATVAIISNNDGFDFEGWEGVALVPPVASIRKMVNGNWISLENARRWFRAIGAASILTPSTAYPERSNLFAILSEPTPGHILRRIEEKNNGQVSNYHFEYLDIIEEVLH</sequence>
<dbReference type="EMBL" id="QFFZ01000005">
    <property type="protein sequence ID" value="TEB12818.1"/>
    <property type="molecule type" value="Genomic_DNA"/>
</dbReference>
<evidence type="ECO:0000313" key="1">
    <source>
        <dbReference type="EMBL" id="TEB12818.1"/>
    </source>
</evidence>